<keyword evidence="1" id="KW-0732">Signal</keyword>
<dbReference type="RefSeq" id="WP_269877008.1">
    <property type="nucleotide sequence ID" value="NZ_JAPZVM010000002.1"/>
</dbReference>
<protein>
    <submittedName>
        <fullName evidence="2">DUF3828 domain-containing protein</fullName>
    </submittedName>
</protein>
<evidence type="ECO:0000313" key="2">
    <source>
        <dbReference type="EMBL" id="MCZ8371947.1"/>
    </source>
</evidence>
<proteinExistence type="predicted"/>
<reference evidence="2" key="1">
    <citation type="submission" date="2022-12" db="EMBL/GenBank/DDBJ databases">
        <title>Phocaeicola acetigenes sp. nov., isolated feces from a healthy human.</title>
        <authorList>
            <person name="Do H."/>
            <person name="Ha Y.B."/>
            <person name="Kim J.-S."/>
            <person name="Suh M.K."/>
            <person name="Kim H.S."/>
            <person name="Lee J.-S."/>
        </authorList>
    </citation>
    <scope>NUCLEOTIDE SEQUENCE</scope>
    <source>
        <strain evidence="2">KGMB11183</strain>
    </source>
</reference>
<keyword evidence="3" id="KW-1185">Reference proteome</keyword>
<comment type="caution">
    <text evidence="2">The sequence shown here is derived from an EMBL/GenBank/DDBJ whole genome shotgun (WGS) entry which is preliminary data.</text>
</comment>
<evidence type="ECO:0000256" key="1">
    <source>
        <dbReference type="SAM" id="SignalP"/>
    </source>
</evidence>
<name>A0ABT4PFW8_9BACT</name>
<dbReference type="Proteomes" id="UP001141933">
    <property type="component" value="Unassembled WGS sequence"/>
</dbReference>
<evidence type="ECO:0000313" key="3">
    <source>
        <dbReference type="Proteomes" id="UP001141933"/>
    </source>
</evidence>
<feature type="chain" id="PRO_5045996957" evidence="1">
    <location>
        <begin position="28"/>
        <end position="278"/>
    </location>
</feature>
<feature type="signal peptide" evidence="1">
    <location>
        <begin position="1"/>
        <end position="27"/>
    </location>
</feature>
<dbReference type="Gene3D" id="3.10.450.50">
    <property type="match status" value="2"/>
</dbReference>
<gene>
    <name evidence="2" type="ORF">O6P32_04395</name>
</gene>
<sequence length="278" mass="31984">MKKMIRRFLFISILWLCFDTLCSSACLDEVKTFYRGYMMNFLTVDSNNDSLCKKFLTEGLIAKTKRMSNATGVNPIIRSQDVNEDAIKTLAVKRVADDWYMVSYLWNEKDSTTLTEIPLKAQSIDGKCKIVYITPIENGSQWGDEMLSGCECMNEAKTNETSGQSFIESFYKIYLSTYCAISKDINTQLSSLRLSNLSPAALQQFKQAESEHQEDGFYGYDLLINNFDFDCMWYKSLKFNQISDDNYQITYQAGATIHKINIKIKYQNGKYLINSISF</sequence>
<accession>A0ABT4PFW8</accession>
<dbReference type="EMBL" id="JAPZVM010000002">
    <property type="protein sequence ID" value="MCZ8371947.1"/>
    <property type="molecule type" value="Genomic_DNA"/>
</dbReference>
<organism evidence="2 3">
    <name type="scientific">Phocaeicola acetigenes</name>
    <dbReference type="NCBI Taxonomy" id="3016083"/>
    <lineage>
        <taxon>Bacteria</taxon>
        <taxon>Pseudomonadati</taxon>
        <taxon>Bacteroidota</taxon>
        <taxon>Bacteroidia</taxon>
        <taxon>Bacteroidales</taxon>
        <taxon>Bacteroidaceae</taxon>
        <taxon>Phocaeicola</taxon>
    </lineage>
</organism>